<dbReference type="RefSeq" id="XP_065658356.1">
    <property type="nucleotide sequence ID" value="XM_065802284.1"/>
</dbReference>
<evidence type="ECO:0000256" key="1">
    <source>
        <dbReference type="ARBA" id="ARBA00000707"/>
    </source>
</evidence>
<feature type="domain" description="USP" evidence="16">
    <location>
        <begin position="158"/>
        <end position="507"/>
    </location>
</feature>
<evidence type="ECO:0000256" key="6">
    <source>
        <dbReference type="ARBA" id="ARBA00022786"/>
    </source>
</evidence>
<comment type="similarity">
    <text evidence="13">Belongs to the peptidase C19 family. UBP8 subfamily.</text>
</comment>
<evidence type="ECO:0000256" key="13">
    <source>
        <dbReference type="ARBA" id="ARBA00038490"/>
    </source>
</evidence>
<evidence type="ECO:0000256" key="2">
    <source>
        <dbReference type="ARBA" id="ARBA00004123"/>
    </source>
</evidence>
<keyword evidence="12" id="KW-0539">Nucleus</keyword>
<dbReference type="Pfam" id="PF00443">
    <property type="entry name" value="UCH"/>
    <property type="match status" value="1"/>
</dbReference>
<dbReference type="PROSITE" id="PS00972">
    <property type="entry name" value="USP_1"/>
    <property type="match status" value="1"/>
</dbReference>
<dbReference type="InterPro" id="IPR038765">
    <property type="entry name" value="Papain-like_cys_pep_sf"/>
</dbReference>
<dbReference type="EC" id="3.4.19.12" evidence="15"/>
<keyword evidence="11" id="KW-0804">Transcription</keyword>
<dbReference type="Gene3D" id="3.30.40.10">
    <property type="entry name" value="Zinc/RING finger domain, C3HC4 (zinc finger)"/>
    <property type="match status" value="1"/>
</dbReference>
<evidence type="ECO:0000256" key="3">
    <source>
        <dbReference type="ARBA" id="ARBA00022670"/>
    </source>
</evidence>
<keyword evidence="9" id="KW-0862">Zinc</keyword>
<dbReference type="PROSITE" id="PS50235">
    <property type="entry name" value="USP_3"/>
    <property type="match status" value="1"/>
</dbReference>
<accession>A0ABM4C9M5</accession>
<evidence type="ECO:0000256" key="11">
    <source>
        <dbReference type="ARBA" id="ARBA00023163"/>
    </source>
</evidence>
<dbReference type="GO" id="GO:0016787">
    <property type="term" value="F:hydrolase activity"/>
    <property type="evidence" value="ECO:0007669"/>
    <property type="project" value="UniProtKB-KW"/>
</dbReference>
<keyword evidence="5 14" id="KW-0863">Zinc-finger</keyword>
<keyword evidence="7 15" id="KW-0378">Hydrolase</keyword>
<gene>
    <name evidence="19" type="primary">LOC100197916</name>
</gene>
<dbReference type="InterPro" id="IPR050185">
    <property type="entry name" value="Ub_carboxyl-term_hydrolase"/>
</dbReference>
<evidence type="ECO:0000256" key="12">
    <source>
        <dbReference type="ARBA" id="ARBA00023242"/>
    </source>
</evidence>
<keyword evidence="10" id="KW-0805">Transcription regulation</keyword>
<proteinExistence type="inferred from homology"/>
<dbReference type="PANTHER" id="PTHR21646:SF33">
    <property type="entry name" value="UBIQUITIN CARBOXYL-TERMINAL HYDROLASE 22"/>
    <property type="match status" value="1"/>
</dbReference>
<keyword evidence="18" id="KW-1185">Reference proteome</keyword>
<evidence type="ECO:0000259" key="16">
    <source>
        <dbReference type="PROSITE" id="PS50235"/>
    </source>
</evidence>
<keyword evidence="6 15" id="KW-0833">Ubl conjugation pathway</keyword>
<evidence type="ECO:0000256" key="5">
    <source>
        <dbReference type="ARBA" id="ARBA00022771"/>
    </source>
</evidence>
<evidence type="ECO:0000256" key="8">
    <source>
        <dbReference type="ARBA" id="ARBA00022807"/>
    </source>
</evidence>
<dbReference type="SUPFAM" id="SSF57850">
    <property type="entry name" value="RING/U-box"/>
    <property type="match status" value="1"/>
</dbReference>
<dbReference type="PANTHER" id="PTHR21646">
    <property type="entry name" value="UBIQUITIN CARBOXYL-TERMINAL HYDROLASE"/>
    <property type="match status" value="1"/>
</dbReference>
<evidence type="ECO:0000256" key="4">
    <source>
        <dbReference type="ARBA" id="ARBA00022723"/>
    </source>
</evidence>
<keyword evidence="4" id="KW-0479">Metal-binding</keyword>
<protein>
    <recommendedName>
        <fullName evidence="15">Ubiquitin carboxyl-terminal hydrolase</fullName>
        <ecNumber evidence="15">3.4.19.12</ecNumber>
    </recommendedName>
</protein>
<dbReference type="PROSITE" id="PS50271">
    <property type="entry name" value="ZF_UBP"/>
    <property type="match status" value="1"/>
</dbReference>
<feature type="domain" description="UBP-type" evidence="17">
    <location>
        <begin position="1"/>
        <end position="119"/>
    </location>
</feature>
<comment type="catalytic activity">
    <reaction evidence="1 15">
        <text>Thiol-dependent hydrolysis of ester, thioester, amide, peptide and isopeptide bonds formed by the C-terminal Gly of ubiquitin (a 76-residue protein attached to proteins as an intracellular targeting signal).</text>
        <dbReference type="EC" id="3.4.19.12"/>
    </reaction>
</comment>
<dbReference type="InterPro" id="IPR001607">
    <property type="entry name" value="Znf_UBP"/>
</dbReference>
<evidence type="ECO:0000256" key="15">
    <source>
        <dbReference type="RuleBase" id="RU366025"/>
    </source>
</evidence>
<evidence type="ECO:0000256" key="7">
    <source>
        <dbReference type="ARBA" id="ARBA00022801"/>
    </source>
</evidence>
<sequence>MTCLHLKNFKENEGIVTFRTIFSNFVVCFSKDAQIRKAINMKCHQCHTYSNFLHACLHCVYFGCYSGCRHIIEHLEKKNHILAIDLNYGNIYCNNCKTYVYDKEFDAVAIEESDRAWQIKYSGKRKYVEWEPNGIEQELLRINKKRKILTYGSYIGLRGLINLGSTCFMNCILQAFTHTPMLRNYFLSDCHCCPPEDSLNCLVCEMSDLFQEFYSGKKAAHIPFRLLYKVWTNARHLAGYEQQDAHEFFISTLDVLHRHFRDDSSTPSNNHNNCNCVIDQIFTGGLQSELTCLACRGVSTTVDPFWDISLDLGDYNPALKSGRRTPNILFDTTDAKIESFSSRCSEDEKFVPQSLTECLRRFTRKEKLGSEAKIRCGHCLSYQESTKQLSMKKLPVVVCFHFKRFEHFTKSKKISTHIPFPEELDMTPFMSSSAKDHSSVASGLSLDNKYSLFAVVNHQGTLEVGHYTNFIRQKKGEWFKCDDGWITKSSLSEVLNSEGYLLFYHKEILDYE</sequence>
<dbReference type="Proteomes" id="UP001652625">
    <property type="component" value="Chromosome 08"/>
</dbReference>
<dbReference type="GeneID" id="100197916"/>
<dbReference type="InterPro" id="IPR028889">
    <property type="entry name" value="USP"/>
</dbReference>
<evidence type="ECO:0000256" key="14">
    <source>
        <dbReference type="PROSITE-ProRule" id="PRU00502"/>
    </source>
</evidence>
<dbReference type="CDD" id="cd02660">
    <property type="entry name" value="Peptidase_C19D"/>
    <property type="match status" value="1"/>
</dbReference>
<dbReference type="PROSITE" id="PS00973">
    <property type="entry name" value="USP_2"/>
    <property type="match status" value="1"/>
</dbReference>
<name>A0ABM4C9M5_HYDVU</name>
<dbReference type="InterPro" id="IPR018200">
    <property type="entry name" value="USP_CS"/>
</dbReference>
<dbReference type="SUPFAM" id="SSF54001">
    <property type="entry name" value="Cysteine proteinases"/>
    <property type="match status" value="1"/>
</dbReference>
<evidence type="ECO:0000256" key="10">
    <source>
        <dbReference type="ARBA" id="ARBA00023015"/>
    </source>
</evidence>
<dbReference type="InterPro" id="IPR001394">
    <property type="entry name" value="Peptidase_C19_UCH"/>
</dbReference>
<organism evidence="18 19">
    <name type="scientific">Hydra vulgaris</name>
    <name type="common">Hydra</name>
    <name type="synonym">Hydra attenuata</name>
    <dbReference type="NCBI Taxonomy" id="6087"/>
    <lineage>
        <taxon>Eukaryota</taxon>
        <taxon>Metazoa</taxon>
        <taxon>Cnidaria</taxon>
        <taxon>Hydrozoa</taxon>
        <taxon>Hydroidolina</taxon>
        <taxon>Anthoathecata</taxon>
        <taxon>Aplanulata</taxon>
        <taxon>Hydridae</taxon>
        <taxon>Hydra</taxon>
    </lineage>
</organism>
<evidence type="ECO:0000313" key="18">
    <source>
        <dbReference type="Proteomes" id="UP001652625"/>
    </source>
</evidence>
<evidence type="ECO:0000259" key="17">
    <source>
        <dbReference type="PROSITE" id="PS50271"/>
    </source>
</evidence>
<evidence type="ECO:0000313" key="19">
    <source>
        <dbReference type="RefSeq" id="XP_065658356.1"/>
    </source>
</evidence>
<dbReference type="InterPro" id="IPR013083">
    <property type="entry name" value="Znf_RING/FYVE/PHD"/>
</dbReference>
<keyword evidence="8 15" id="KW-0788">Thiol protease</keyword>
<reference evidence="19" key="1">
    <citation type="submission" date="2025-08" db="UniProtKB">
        <authorList>
            <consortium name="RefSeq"/>
        </authorList>
    </citation>
    <scope>IDENTIFICATION</scope>
</reference>
<dbReference type="Pfam" id="PF02148">
    <property type="entry name" value="zf-UBP"/>
    <property type="match status" value="1"/>
</dbReference>
<dbReference type="Gene3D" id="3.90.70.10">
    <property type="entry name" value="Cysteine proteinases"/>
    <property type="match status" value="1"/>
</dbReference>
<keyword evidence="3 15" id="KW-0645">Protease</keyword>
<comment type="subcellular location">
    <subcellularLocation>
        <location evidence="2">Nucleus</location>
    </subcellularLocation>
</comment>
<evidence type="ECO:0000256" key="9">
    <source>
        <dbReference type="ARBA" id="ARBA00022833"/>
    </source>
</evidence>